<dbReference type="Proteomes" id="UP001056120">
    <property type="component" value="Linkage Group LG26"/>
</dbReference>
<protein>
    <submittedName>
        <fullName evidence="1">Uncharacterized protein</fullName>
    </submittedName>
</protein>
<name>A0ACB8ZDJ7_9ASTR</name>
<reference evidence="1 2" key="2">
    <citation type="journal article" date="2022" name="Mol. Ecol. Resour.">
        <title>The genomes of chicory, endive, great burdock and yacon provide insights into Asteraceae paleo-polyploidization history and plant inulin production.</title>
        <authorList>
            <person name="Fan W."/>
            <person name="Wang S."/>
            <person name="Wang H."/>
            <person name="Wang A."/>
            <person name="Jiang F."/>
            <person name="Liu H."/>
            <person name="Zhao H."/>
            <person name="Xu D."/>
            <person name="Zhang Y."/>
        </authorList>
    </citation>
    <scope>NUCLEOTIDE SEQUENCE [LARGE SCALE GENOMIC DNA]</scope>
    <source>
        <strain evidence="2">cv. Yunnan</strain>
        <tissue evidence="1">Leaves</tissue>
    </source>
</reference>
<evidence type="ECO:0000313" key="2">
    <source>
        <dbReference type="Proteomes" id="UP001056120"/>
    </source>
</evidence>
<evidence type="ECO:0000313" key="1">
    <source>
        <dbReference type="EMBL" id="KAI3695394.1"/>
    </source>
</evidence>
<accession>A0ACB8ZDJ7</accession>
<proteinExistence type="predicted"/>
<organism evidence="1 2">
    <name type="scientific">Smallanthus sonchifolius</name>
    <dbReference type="NCBI Taxonomy" id="185202"/>
    <lineage>
        <taxon>Eukaryota</taxon>
        <taxon>Viridiplantae</taxon>
        <taxon>Streptophyta</taxon>
        <taxon>Embryophyta</taxon>
        <taxon>Tracheophyta</taxon>
        <taxon>Spermatophyta</taxon>
        <taxon>Magnoliopsida</taxon>
        <taxon>eudicotyledons</taxon>
        <taxon>Gunneridae</taxon>
        <taxon>Pentapetalae</taxon>
        <taxon>asterids</taxon>
        <taxon>campanulids</taxon>
        <taxon>Asterales</taxon>
        <taxon>Asteraceae</taxon>
        <taxon>Asteroideae</taxon>
        <taxon>Heliantheae alliance</taxon>
        <taxon>Millerieae</taxon>
        <taxon>Smallanthus</taxon>
    </lineage>
</organism>
<dbReference type="EMBL" id="CM042043">
    <property type="protein sequence ID" value="KAI3695394.1"/>
    <property type="molecule type" value="Genomic_DNA"/>
</dbReference>
<comment type="caution">
    <text evidence="1">The sequence shown here is derived from an EMBL/GenBank/DDBJ whole genome shotgun (WGS) entry which is preliminary data.</text>
</comment>
<sequence>MISKQQTKLGLTKSLHTRSYTTSQKFRFDAVEVIMSLAIRGDSVVLKFEKAKSAPEDSLTWVEDMVPQTIGSQAYLAIDTPDYIALEVLLKKAYSLECVVYEYSIMYVYMIRSLKLFKSVHAY</sequence>
<reference evidence="2" key="1">
    <citation type="journal article" date="2022" name="Mol. Ecol. Resour.">
        <title>The genomes of chicory, endive, great burdock and yacon provide insights into Asteraceae palaeo-polyploidization history and plant inulin production.</title>
        <authorList>
            <person name="Fan W."/>
            <person name="Wang S."/>
            <person name="Wang H."/>
            <person name="Wang A."/>
            <person name="Jiang F."/>
            <person name="Liu H."/>
            <person name="Zhao H."/>
            <person name="Xu D."/>
            <person name="Zhang Y."/>
        </authorList>
    </citation>
    <scope>NUCLEOTIDE SEQUENCE [LARGE SCALE GENOMIC DNA]</scope>
    <source>
        <strain evidence="2">cv. Yunnan</strain>
    </source>
</reference>
<keyword evidence="2" id="KW-1185">Reference proteome</keyword>
<gene>
    <name evidence="1" type="ORF">L1987_78391</name>
</gene>